<sequence length="102" mass="11937">MQIANENQFQALQAYVSPVLSPLTIGRYDADKQLFPIEMGEKTKQIFVPIEKAQHFKENFNTHIAYVEGEFTFKNEQPLYNWSIIMQTEEGDKYIFDRGQTV</sequence>
<dbReference type="RefSeq" id="WP_230494820.1">
    <property type="nucleotide sequence ID" value="NZ_CAKJTG010000001.1"/>
</dbReference>
<comment type="caution">
    <text evidence="1">The sequence shown here is derived from an EMBL/GenBank/DDBJ whole genome shotgun (WGS) entry which is preliminary data.</text>
</comment>
<accession>A0A9C7G669</accession>
<protein>
    <submittedName>
        <fullName evidence="1">Uncharacterized protein</fullName>
    </submittedName>
</protein>
<evidence type="ECO:0000313" key="2">
    <source>
        <dbReference type="Proteomes" id="UP000789845"/>
    </source>
</evidence>
<dbReference type="Proteomes" id="UP000789845">
    <property type="component" value="Unassembled WGS sequence"/>
</dbReference>
<keyword evidence="2" id="KW-1185">Reference proteome</keyword>
<organism evidence="1 2">
    <name type="scientific">Pseudoneobacillus rhizosphaerae</name>
    <dbReference type="NCBI Taxonomy" id="2880968"/>
    <lineage>
        <taxon>Bacteria</taxon>
        <taxon>Bacillati</taxon>
        <taxon>Bacillota</taxon>
        <taxon>Bacilli</taxon>
        <taxon>Bacillales</taxon>
        <taxon>Bacillaceae</taxon>
        <taxon>Pseudoneobacillus</taxon>
    </lineage>
</organism>
<name>A0A9C7G669_9BACI</name>
<dbReference type="EMBL" id="CAKJTG010000001">
    <property type="protein sequence ID" value="CAG9606539.1"/>
    <property type="molecule type" value="Genomic_DNA"/>
</dbReference>
<gene>
    <name evidence="1" type="ORF">NEOCIP111885_00227</name>
</gene>
<proteinExistence type="predicted"/>
<reference evidence="1" key="1">
    <citation type="submission" date="2021-10" db="EMBL/GenBank/DDBJ databases">
        <authorList>
            <person name="Criscuolo A."/>
        </authorList>
    </citation>
    <scope>NUCLEOTIDE SEQUENCE</scope>
    <source>
        <strain evidence="1">CIP111885</strain>
    </source>
</reference>
<dbReference type="AlphaFoldDB" id="A0A9C7G669"/>
<evidence type="ECO:0000313" key="1">
    <source>
        <dbReference type="EMBL" id="CAG9606539.1"/>
    </source>
</evidence>